<evidence type="ECO:0000256" key="9">
    <source>
        <dbReference type="RuleBase" id="RU362000"/>
    </source>
</evidence>
<dbReference type="PANTHER" id="PTHR11153:SF14">
    <property type="entry name" value="SIDEROFLEXIN-2"/>
    <property type="match status" value="1"/>
</dbReference>
<dbReference type="GO" id="GO:0005743">
    <property type="term" value="C:mitochondrial inner membrane"/>
    <property type="evidence" value="ECO:0007669"/>
    <property type="project" value="TreeGrafter"/>
</dbReference>
<evidence type="ECO:0000256" key="1">
    <source>
        <dbReference type="ARBA" id="ARBA00004225"/>
    </source>
</evidence>
<dbReference type="EMBL" id="HACA01021969">
    <property type="protein sequence ID" value="CDW39330.1"/>
    <property type="molecule type" value="Transcribed_RNA"/>
</dbReference>
<accession>A0A0K2UMQ6</accession>
<gene>
    <name evidence="10" type="primary">MGEA5</name>
</gene>
<reference evidence="10" key="1">
    <citation type="submission" date="2014-05" db="EMBL/GenBank/DDBJ databases">
        <authorList>
            <person name="Chronopoulou M."/>
        </authorList>
    </citation>
    <scope>NUCLEOTIDE SEQUENCE</scope>
    <source>
        <tissue evidence="10">Whole organism</tissue>
    </source>
</reference>
<evidence type="ECO:0000256" key="3">
    <source>
        <dbReference type="ARBA" id="ARBA00022448"/>
    </source>
</evidence>
<evidence type="ECO:0000256" key="2">
    <source>
        <dbReference type="ARBA" id="ARBA00005974"/>
    </source>
</evidence>
<dbReference type="InterPro" id="IPR004686">
    <property type="entry name" value="Mtc"/>
</dbReference>
<dbReference type="GO" id="GO:0140300">
    <property type="term" value="P:serine import into mitochondrion"/>
    <property type="evidence" value="ECO:0007669"/>
    <property type="project" value="TreeGrafter"/>
</dbReference>
<dbReference type="PANTHER" id="PTHR11153">
    <property type="entry name" value="SIDEROFLEXIN"/>
    <property type="match status" value="1"/>
</dbReference>
<comment type="caution">
    <text evidence="9">Lacks conserved residue(s) required for the propagation of feature annotation.</text>
</comment>
<keyword evidence="6 9" id="KW-1133">Transmembrane helix</keyword>
<feature type="transmembrane region" description="Helical" evidence="9">
    <location>
        <begin position="268"/>
        <end position="287"/>
    </location>
</feature>
<keyword evidence="7 9" id="KW-0496">Mitochondrion</keyword>
<name>A0A0K2UMQ6_LEPSM</name>
<proteinExistence type="inferred from homology"/>
<organism evidence="10">
    <name type="scientific">Lepeophtheirus salmonis</name>
    <name type="common">Salmon louse</name>
    <name type="synonym">Caligus salmonis</name>
    <dbReference type="NCBI Taxonomy" id="72036"/>
    <lineage>
        <taxon>Eukaryota</taxon>
        <taxon>Metazoa</taxon>
        <taxon>Ecdysozoa</taxon>
        <taxon>Arthropoda</taxon>
        <taxon>Crustacea</taxon>
        <taxon>Multicrustacea</taxon>
        <taxon>Hexanauplia</taxon>
        <taxon>Copepoda</taxon>
        <taxon>Siphonostomatoida</taxon>
        <taxon>Caligidae</taxon>
        <taxon>Lepeophtheirus</taxon>
    </lineage>
</organism>
<evidence type="ECO:0000256" key="5">
    <source>
        <dbReference type="ARBA" id="ARBA00022970"/>
    </source>
</evidence>
<dbReference type="NCBIfam" id="TIGR00798">
    <property type="entry name" value="mtc"/>
    <property type="match status" value="1"/>
</dbReference>
<protein>
    <recommendedName>
        <fullName evidence="9">Sidoreflexin</fullName>
    </recommendedName>
</protein>
<evidence type="ECO:0000256" key="4">
    <source>
        <dbReference type="ARBA" id="ARBA00022692"/>
    </source>
</evidence>
<evidence type="ECO:0000256" key="7">
    <source>
        <dbReference type="ARBA" id="ARBA00023128"/>
    </source>
</evidence>
<feature type="transmembrane region" description="Helical" evidence="9">
    <location>
        <begin position="220"/>
        <end position="247"/>
    </location>
</feature>
<keyword evidence="5" id="KW-0029">Amino-acid transport</keyword>
<keyword evidence="8 9" id="KW-0472">Membrane</keyword>
<comment type="similarity">
    <text evidence="2 9">Belongs to the sideroflexin family.</text>
</comment>
<evidence type="ECO:0000256" key="8">
    <source>
        <dbReference type="ARBA" id="ARBA00023136"/>
    </source>
</evidence>
<keyword evidence="3" id="KW-0813">Transport</keyword>
<dbReference type="OrthoDB" id="6608471at2759"/>
<dbReference type="AlphaFoldDB" id="A0A0K2UMQ6"/>
<sequence length="322" mass="36436">MLTERINVDKPLWDQSSFYGRFKHFVWLTSPVNCFHSPNDFYKAKKLIEDYKAHKTPPGTDKKQILHSLRLYKSAFHPDSGELQNVFGRMSFQVPGGLLITSAMLHFYKTVPQVMFWQWFNQSFNALVNYTNRNANSHVSPKQLVTAYILATTCALGTAVGLNKHFGSRSSPIFKRLVPFVAVASSNFVNIPLMRFVELTEGIDLKESETGVNVCKSKAAAALGISCVVLSRITIAAPGMIFLPFVMERMEKKEWFLKRKFLHIPFQGFGIGLILCVMVPFGCALFPQTITISKNTLEKYDPTAYKSIKDTNINQLEFNKGL</sequence>
<evidence type="ECO:0000313" key="10">
    <source>
        <dbReference type="EMBL" id="CDW39330.1"/>
    </source>
</evidence>
<evidence type="ECO:0000256" key="6">
    <source>
        <dbReference type="ARBA" id="ARBA00022989"/>
    </source>
</evidence>
<keyword evidence="4 9" id="KW-0812">Transmembrane</keyword>
<comment type="subcellular location">
    <subcellularLocation>
        <location evidence="1 9">Mitochondrion membrane</location>
        <topology evidence="1 9">Multi-pass membrane protein</topology>
    </subcellularLocation>
</comment>
<dbReference type="Pfam" id="PF03820">
    <property type="entry name" value="SFXNs"/>
    <property type="match status" value="1"/>
</dbReference>
<dbReference type="GO" id="GO:0015075">
    <property type="term" value="F:monoatomic ion transmembrane transporter activity"/>
    <property type="evidence" value="ECO:0007669"/>
    <property type="project" value="InterPro"/>
</dbReference>